<evidence type="ECO:0000313" key="4">
    <source>
        <dbReference type="EMBL" id="MDO1512637.1"/>
    </source>
</evidence>
<dbReference type="RefSeq" id="WP_304435681.1">
    <property type="nucleotide sequence ID" value="NZ_JAUKUC010000001.1"/>
</dbReference>
<dbReference type="Proteomes" id="UP001168579">
    <property type="component" value="Unassembled WGS sequence"/>
</dbReference>
<sequence>MNRKIIVFLIFIFGISWSQAQTNLYIKGVIKDAQNEKVLQNAEIFLEGNSNKVLSNYKGEFYLTDHGSGSYILQISIKDYVSKRIPVFLEGKDLELGVILIEKDITLEKSLHLINISEDELLDDEMNSNSLALLQATKDVFLNRAAFDFGQAFFRVRGYDSQYGEVRLNGLPMNKLLDGRPQWNNWGGLNDVIRNQLYANGLEVSDFSFGSILGNTNIDLRPSRLRPGTRLSSSISNRTYSGRLMATYNSGLKNEKFAFMLSASRRWAKEGYIDGTLYDAYSLYGNLEYQFNKKHTLNIAGIVGSNRRGRSSALAEEVFEIQGRKYNPYWGEQNGKIRNSRERHIKEPLFLLNYIFESNRVKVDAGLSYQTGFYKRSRLGYYNAPNPDPTYYRYLPSFYINSPIGANFESAIIAKDGFLKNPELNWGSFYTANTSLGQNGKAAYVLYDDTIADDQLTLNLNSNINLSDSIRIDFGTTFQELHSKNYALINDLLGAEYHNDIDIFSETRNDLATDVNKKKGDIFNYHYKLLGNSTSAYTQLNLRLHKLSWFLSGKYELVKYQRSGLYQNERFLDNSLGKSEKIKFSNRSLKSGINYKVTGRHWVSGNIGLIQKAPILQNVFVNPRESNTVVPNLNNEKITTVDATYFLRLPKLTGRLTGYYTRFQNTTDINFFFVDSGIGSDFVQEVLTDMDKLHMGTELGLEYQLSSAVKLSFVSSIAKHTYASDPSVTINFDTAGSNEDVIDVTGSKSLGIAAIKGYKLAQGPQKAIAIGLEYRDPKYWWVGTTANYLANNYANISTIIRTESFLTDPETGEKFPEATTQNVQNLLKQRPLDNFYLLNLIGGKSWLRNGKYLSVFASVNNVFDTTFRTGGYEQSRNGNYGQLNQDNLSGTPSFAPKYWYGFGRTYFLNLAFSF</sequence>
<keyword evidence="2" id="KW-0472">Membrane</keyword>
<evidence type="ECO:0000313" key="5">
    <source>
        <dbReference type="Proteomes" id="UP001168579"/>
    </source>
</evidence>
<keyword evidence="5" id="KW-1185">Reference proteome</keyword>
<dbReference type="Gene3D" id="2.60.40.1120">
    <property type="entry name" value="Carboxypeptidase-like, regulatory domain"/>
    <property type="match status" value="1"/>
</dbReference>
<keyword evidence="3" id="KW-0998">Cell outer membrane</keyword>
<dbReference type="Pfam" id="PF13715">
    <property type="entry name" value="CarbopepD_reg_2"/>
    <property type="match status" value="1"/>
</dbReference>
<organism evidence="4 5">
    <name type="scientific">Maribacter confluentis</name>
    <dbReference type="NCBI Taxonomy" id="1656093"/>
    <lineage>
        <taxon>Bacteria</taxon>
        <taxon>Pseudomonadati</taxon>
        <taxon>Bacteroidota</taxon>
        <taxon>Flavobacteriia</taxon>
        <taxon>Flavobacteriales</taxon>
        <taxon>Flavobacteriaceae</taxon>
        <taxon>Maribacter</taxon>
    </lineage>
</organism>
<name>A0ABT8RQ74_9FLAO</name>
<reference evidence="4" key="2">
    <citation type="submission" date="2023-06" db="EMBL/GenBank/DDBJ databases">
        <authorList>
            <person name="Lucena T."/>
            <person name="Sun Q."/>
        </authorList>
    </citation>
    <scope>NUCLEOTIDE SEQUENCE</scope>
    <source>
        <strain evidence="4">CECT 8869</strain>
    </source>
</reference>
<evidence type="ECO:0000256" key="3">
    <source>
        <dbReference type="ARBA" id="ARBA00023237"/>
    </source>
</evidence>
<reference evidence="4" key="1">
    <citation type="journal article" date="2014" name="Int. J. Syst. Evol. Microbiol.">
        <title>Complete genome of a new Firmicutes species belonging to the dominant human colonic microbiota ('Ruminococcus bicirculans') reveals two chromosomes and a selective capacity to utilize plant glucans.</title>
        <authorList>
            <consortium name="NISC Comparative Sequencing Program"/>
            <person name="Wegmann U."/>
            <person name="Louis P."/>
            <person name="Goesmann A."/>
            <person name="Henrissat B."/>
            <person name="Duncan S.H."/>
            <person name="Flint H.J."/>
        </authorList>
    </citation>
    <scope>NUCLEOTIDE SEQUENCE</scope>
    <source>
        <strain evidence="4">CECT 8869</strain>
    </source>
</reference>
<evidence type="ECO:0000256" key="2">
    <source>
        <dbReference type="ARBA" id="ARBA00023136"/>
    </source>
</evidence>
<dbReference type="InterPro" id="IPR008969">
    <property type="entry name" value="CarboxyPept-like_regulatory"/>
</dbReference>
<dbReference type="InterPro" id="IPR036942">
    <property type="entry name" value="Beta-barrel_TonB_sf"/>
</dbReference>
<gene>
    <name evidence="4" type="ORF">Q2T41_08215</name>
</gene>
<proteinExistence type="predicted"/>
<dbReference type="SUPFAM" id="SSF56935">
    <property type="entry name" value="Porins"/>
    <property type="match status" value="1"/>
</dbReference>
<comment type="caution">
    <text evidence="4">The sequence shown here is derived from an EMBL/GenBank/DDBJ whole genome shotgun (WGS) entry which is preliminary data.</text>
</comment>
<accession>A0ABT8RQ74</accession>
<dbReference type="Gene3D" id="2.40.170.20">
    <property type="entry name" value="TonB-dependent receptor, beta-barrel domain"/>
    <property type="match status" value="1"/>
</dbReference>
<protein>
    <submittedName>
        <fullName evidence="4">Carboxypeptidase-like regulatory domain-containing protein</fullName>
    </submittedName>
</protein>
<evidence type="ECO:0000256" key="1">
    <source>
        <dbReference type="ARBA" id="ARBA00004442"/>
    </source>
</evidence>
<comment type="subcellular location">
    <subcellularLocation>
        <location evidence="1">Cell outer membrane</location>
    </subcellularLocation>
</comment>
<dbReference type="EMBL" id="JAUKUC010000001">
    <property type="protein sequence ID" value="MDO1512637.1"/>
    <property type="molecule type" value="Genomic_DNA"/>
</dbReference>
<dbReference type="SUPFAM" id="SSF49464">
    <property type="entry name" value="Carboxypeptidase regulatory domain-like"/>
    <property type="match status" value="1"/>
</dbReference>